<dbReference type="AlphaFoldDB" id="A0A1I4K6G0"/>
<organism evidence="2 3">
    <name type="scientific">Loktanella salsilacus</name>
    <dbReference type="NCBI Taxonomy" id="195913"/>
    <lineage>
        <taxon>Bacteria</taxon>
        <taxon>Pseudomonadati</taxon>
        <taxon>Pseudomonadota</taxon>
        <taxon>Alphaproteobacteria</taxon>
        <taxon>Rhodobacterales</taxon>
        <taxon>Roseobacteraceae</taxon>
        <taxon>Loktanella</taxon>
    </lineage>
</organism>
<keyword evidence="3" id="KW-1185">Reference proteome</keyword>
<dbReference type="OrthoDB" id="7868955at2"/>
<proteinExistence type="predicted"/>
<feature type="compositionally biased region" description="Basic and acidic residues" evidence="1">
    <location>
        <begin position="1"/>
        <end position="13"/>
    </location>
</feature>
<evidence type="ECO:0000256" key="1">
    <source>
        <dbReference type="SAM" id="MobiDB-lite"/>
    </source>
</evidence>
<dbReference type="RefSeq" id="WP_090192185.1">
    <property type="nucleotide sequence ID" value="NZ_FOTF01000064.1"/>
</dbReference>
<dbReference type="Proteomes" id="UP000199550">
    <property type="component" value="Unassembled WGS sequence"/>
</dbReference>
<evidence type="ECO:0000313" key="2">
    <source>
        <dbReference type="EMBL" id="SFL74354.1"/>
    </source>
</evidence>
<feature type="region of interest" description="Disordered" evidence="1">
    <location>
        <begin position="1"/>
        <end position="66"/>
    </location>
</feature>
<name>A0A1I4K6G0_9RHOB</name>
<accession>A0A1I4K6G0</accession>
<reference evidence="2 3" key="1">
    <citation type="submission" date="2016-10" db="EMBL/GenBank/DDBJ databases">
        <authorList>
            <person name="de Groot N.N."/>
        </authorList>
    </citation>
    <scope>NUCLEOTIDE SEQUENCE [LARGE SCALE GENOMIC DNA]</scope>
    <source>
        <strain evidence="2 3">DSM 16199</strain>
    </source>
</reference>
<evidence type="ECO:0000313" key="3">
    <source>
        <dbReference type="Proteomes" id="UP000199550"/>
    </source>
</evidence>
<feature type="compositionally biased region" description="Basic and acidic residues" evidence="1">
    <location>
        <begin position="56"/>
        <end position="66"/>
    </location>
</feature>
<dbReference type="EMBL" id="FOTF01000064">
    <property type="protein sequence ID" value="SFL74354.1"/>
    <property type="molecule type" value="Genomic_DNA"/>
</dbReference>
<protein>
    <submittedName>
        <fullName evidence="2">Uncharacterized protein</fullName>
    </submittedName>
</protein>
<gene>
    <name evidence="2" type="ORF">SAMN04488004_1642</name>
</gene>
<sequence length="66" mass="7048">MTQDKTPKPDNADHGLGAEGTISQAGRSGGRLPRDIGTQDELKRSNERPAGQTRVNKADEKEGSSE</sequence>